<accession>A0A1M6FCU5</accession>
<comment type="similarity">
    <text evidence="1 2">Belongs to the UPF0301 (AlgH) family.</text>
</comment>
<evidence type="ECO:0000256" key="2">
    <source>
        <dbReference type="HAMAP-Rule" id="MF_00758"/>
    </source>
</evidence>
<evidence type="ECO:0000313" key="4">
    <source>
        <dbReference type="Proteomes" id="UP000183982"/>
    </source>
</evidence>
<gene>
    <name evidence="3" type="ORF">SAMN05444000_10440</name>
</gene>
<protein>
    <recommendedName>
        <fullName evidence="2">UPF0301 protein SAMN05444000_10440</fullName>
    </recommendedName>
</protein>
<dbReference type="PANTHER" id="PTHR30327">
    <property type="entry name" value="UNCHARACTERIZED PROTEIN YQGE"/>
    <property type="match status" value="1"/>
</dbReference>
<dbReference type="InterPro" id="IPR003774">
    <property type="entry name" value="AlgH-like"/>
</dbReference>
<organism evidence="3 4">
    <name type="scientific">Shimia gijangensis</name>
    <dbReference type="NCBI Taxonomy" id="1470563"/>
    <lineage>
        <taxon>Bacteria</taxon>
        <taxon>Pseudomonadati</taxon>
        <taxon>Pseudomonadota</taxon>
        <taxon>Alphaproteobacteria</taxon>
        <taxon>Rhodobacterales</taxon>
        <taxon>Roseobacteraceae</taxon>
    </lineage>
</organism>
<dbReference type="SUPFAM" id="SSF143456">
    <property type="entry name" value="VC0467-like"/>
    <property type="match status" value="1"/>
</dbReference>
<evidence type="ECO:0000256" key="1">
    <source>
        <dbReference type="ARBA" id="ARBA00009600"/>
    </source>
</evidence>
<dbReference type="Gene3D" id="3.40.1740.10">
    <property type="entry name" value="VC0467-like"/>
    <property type="match status" value="1"/>
</dbReference>
<dbReference type="HAMAP" id="MF_00758">
    <property type="entry name" value="UPF0301"/>
    <property type="match status" value="1"/>
</dbReference>
<dbReference type="Proteomes" id="UP000183982">
    <property type="component" value="Unassembled WGS sequence"/>
</dbReference>
<keyword evidence="4" id="KW-1185">Reference proteome</keyword>
<dbReference type="Pfam" id="PF02622">
    <property type="entry name" value="DUF179"/>
    <property type="match status" value="1"/>
</dbReference>
<sequence length="192" mass="20075">MSKEPDQDLNLTGKILIAMPGMGDPRFAHSVVLMCAYSTDGAMGLIVNKSVEGMSLDALLDQLSIEHEGQAGTAGLYFGGPVETGRGFVLHTPDYHSNLSTMDIDGRFAMTATQDILEDIASGGGPSSALVALGYSGWGPGQLEAEIAANGWLIAEPSQALVFEEDDAKIWSEAMKSLGIDPITLSATAGRA</sequence>
<name>A0A1M6FCU5_9RHOB</name>
<dbReference type="GO" id="GO:0005829">
    <property type="term" value="C:cytosol"/>
    <property type="evidence" value="ECO:0007669"/>
    <property type="project" value="TreeGrafter"/>
</dbReference>
<dbReference type="AlphaFoldDB" id="A0A1M6FCU5"/>
<reference evidence="4" key="1">
    <citation type="submission" date="2016-11" db="EMBL/GenBank/DDBJ databases">
        <authorList>
            <person name="Varghese N."/>
            <person name="Submissions S."/>
        </authorList>
    </citation>
    <scope>NUCLEOTIDE SEQUENCE [LARGE SCALE GENOMIC DNA]</scope>
    <source>
        <strain evidence="4">DSM 100564</strain>
    </source>
</reference>
<dbReference type="STRING" id="1470563.SAMN05444000_10440"/>
<proteinExistence type="inferred from homology"/>
<dbReference type="PANTHER" id="PTHR30327:SF1">
    <property type="entry name" value="UPF0301 PROTEIN YQGE"/>
    <property type="match status" value="1"/>
</dbReference>
<evidence type="ECO:0000313" key="3">
    <source>
        <dbReference type="EMBL" id="SHI95574.1"/>
    </source>
</evidence>
<dbReference type="EMBL" id="FQZQ01000004">
    <property type="protein sequence ID" value="SHI95574.1"/>
    <property type="molecule type" value="Genomic_DNA"/>
</dbReference>